<comment type="caution">
    <text evidence="2">The sequence shown here is derived from an EMBL/GenBank/DDBJ whole genome shotgun (WGS) entry which is preliminary data.</text>
</comment>
<dbReference type="InterPro" id="IPR051781">
    <property type="entry name" value="Metallo-dep_Hydrolase"/>
</dbReference>
<dbReference type="InterPro" id="IPR006680">
    <property type="entry name" value="Amidohydro-rel"/>
</dbReference>
<proteinExistence type="predicted"/>
<reference evidence="3" key="1">
    <citation type="journal article" date="2019" name="Int. J. Syst. Evol. Microbiol.">
        <title>The Global Catalogue of Microorganisms (GCM) 10K type strain sequencing project: providing services to taxonomists for standard genome sequencing and annotation.</title>
        <authorList>
            <consortium name="The Broad Institute Genomics Platform"/>
            <consortium name="The Broad Institute Genome Sequencing Center for Infectious Disease"/>
            <person name="Wu L."/>
            <person name="Ma J."/>
        </authorList>
    </citation>
    <scope>NUCLEOTIDE SEQUENCE [LARGE SCALE GENOMIC DNA]</scope>
    <source>
        <strain evidence="3">CGMCC 1.10363</strain>
    </source>
</reference>
<sequence length="431" mass="45063">MLNSDTEPAAEPPARVCHDDLVRYELDGVELWDGTAARGASRIVWEDGRGEGIRSLEPADAPDPRFDGLSVIPGLIDTHVHLIGYAGAPGGAEFFTWPLTTRPEEQVLHGLANARAALAAGVTTLRDLSADDVQFSLGRALAGGIVDGPRLLAHGMVGMTGGHADLFTPAAFPIRKPTADGPDACRRLVREYARAGADGIKVATSGGVLSQGDRAAWRNHTDAELDAIVDEAHALGLPVAAHAHSEDGIRRALDAGVDSIEHATLITAELAERAAAAGVTVAPTLLINDRIASGDPRYGSAESAEKARALVVRRDALLTDAAARGLDFVLGTDANGHHVRFGDEPDELRAMARVLGWSAERTLQAATSRAAAAVKRGDTLGKLEAGASADLVVVRGRPWLDLDALRPENVVAVVVRGRVLVGALPGGSVIR</sequence>
<evidence type="ECO:0000259" key="1">
    <source>
        <dbReference type="Pfam" id="PF01979"/>
    </source>
</evidence>
<dbReference type="PANTHER" id="PTHR43135:SF3">
    <property type="entry name" value="ALPHA-D-RIBOSE 1-METHYLPHOSPHONATE 5-TRIPHOSPHATE DIPHOSPHATASE"/>
    <property type="match status" value="1"/>
</dbReference>
<dbReference type="Gene3D" id="2.30.40.10">
    <property type="entry name" value="Urease, subunit C, domain 1"/>
    <property type="match status" value="1"/>
</dbReference>
<dbReference type="Proteomes" id="UP001595900">
    <property type="component" value="Unassembled WGS sequence"/>
</dbReference>
<evidence type="ECO:0000313" key="3">
    <source>
        <dbReference type="Proteomes" id="UP001595900"/>
    </source>
</evidence>
<dbReference type="InterPro" id="IPR011059">
    <property type="entry name" value="Metal-dep_hydrolase_composite"/>
</dbReference>
<dbReference type="InterPro" id="IPR032466">
    <property type="entry name" value="Metal_Hydrolase"/>
</dbReference>
<accession>A0ABV8Q8H4</accession>
<feature type="domain" description="Amidohydrolase-related" evidence="1">
    <location>
        <begin position="71"/>
        <end position="419"/>
    </location>
</feature>
<dbReference type="EMBL" id="JBHSCN010000005">
    <property type="protein sequence ID" value="MFC4243474.1"/>
    <property type="molecule type" value="Genomic_DNA"/>
</dbReference>
<dbReference type="Pfam" id="PF01979">
    <property type="entry name" value="Amidohydro_1"/>
    <property type="match status" value="1"/>
</dbReference>
<gene>
    <name evidence="2" type="ORF">ACFOYW_08815</name>
</gene>
<dbReference type="SUPFAM" id="SSF51556">
    <property type="entry name" value="Metallo-dependent hydrolases"/>
    <property type="match status" value="1"/>
</dbReference>
<dbReference type="RefSeq" id="WP_390228530.1">
    <property type="nucleotide sequence ID" value="NZ_JBHSCN010000005.1"/>
</dbReference>
<evidence type="ECO:0000313" key="2">
    <source>
        <dbReference type="EMBL" id="MFC4243474.1"/>
    </source>
</evidence>
<dbReference type="SUPFAM" id="SSF51338">
    <property type="entry name" value="Composite domain of metallo-dependent hydrolases"/>
    <property type="match status" value="1"/>
</dbReference>
<keyword evidence="3" id="KW-1185">Reference proteome</keyword>
<dbReference type="PANTHER" id="PTHR43135">
    <property type="entry name" value="ALPHA-D-RIBOSE 1-METHYLPHOSPHONATE 5-TRIPHOSPHATE DIPHOSPHATASE"/>
    <property type="match status" value="1"/>
</dbReference>
<organism evidence="2 3">
    <name type="scientific">Gryllotalpicola reticulitermitis</name>
    <dbReference type="NCBI Taxonomy" id="1184153"/>
    <lineage>
        <taxon>Bacteria</taxon>
        <taxon>Bacillati</taxon>
        <taxon>Actinomycetota</taxon>
        <taxon>Actinomycetes</taxon>
        <taxon>Micrococcales</taxon>
        <taxon>Microbacteriaceae</taxon>
        <taxon>Gryllotalpicola</taxon>
    </lineage>
</organism>
<protein>
    <submittedName>
        <fullName evidence="2">Amidohydrolase family protein</fullName>
    </submittedName>
</protein>
<name>A0ABV8Q8H4_9MICO</name>
<dbReference type="Gene3D" id="3.20.20.140">
    <property type="entry name" value="Metal-dependent hydrolases"/>
    <property type="match status" value="1"/>
</dbReference>